<name>A0A9K3PJ51_9STRA</name>
<dbReference type="Pfam" id="PF11326">
    <property type="entry name" value="PANTS-like"/>
    <property type="match status" value="1"/>
</dbReference>
<dbReference type="AlphaFoldDB" id="A0A9K3PJ51"/>
<dbReference type="EMBL" id="JAGRRH010000019">
    <property type="protein sequence ID" value="KAG7349632.1"/>
    <property type="molecule type" value="Genomic_DNA"/>
</dbReference>
<dbReference type="OrthoDB" id="2017405at2759"/>
<reference evidence="2" key="1">
    <citation type="journal article" date="2021" name="Sci. Rep.">
        <title>Diploid genomic architecture of Nitzschia inconspicua, an elite biomass production diatom.</title>
        <authorList>
            <person name="Oliver A."/>
            <person name="Podell S."/>
            <person name="Pinowska A."/>
            <person name="Traller J.C."/>
            <person name="Smith S.R."/>
            <person name="McClure R."/>
            <person name="Beliaev A."/>
            <person name="Bohutskyi P."/>
            <person name="Hill E.A."/>
            <person name="Rabines A."/>
            <person name="Zheng H."/>
            <person name="Allen L.Z."/>
            <person name="Kuo A."/>
            <person name="Grigoriev I.V."/>
            <person name="Allen A.E."/>
            <person name="Hazlebeck D."/>
            <person name="Allen E.E."/>
        </authorList>
    </citation>
    <scope>NUCLEOTIDE SEQUENCE</scope>
    <source>
        <strain evidence="2">Hildebrandi</strain>
    </source>
</reference>
<comment type="caution">
    <text evidence="2">The sequence shown here is derived from an EMBL/GenBank/DDBJ whole genome shotgun (WGS) entry which is preliminary data.</text>
</comment>
<accession>A0A9K3PJ51</accession>
<evidence type="ECO:0000313" key="3">
    <source>
        <dbReference type="Proteomes" id="UP000693970"/>
    </source>
</evidence>
<evidence type="ECO:0000256" key="1">
    <source>
        <dbReference type="SAM" id="MobiDB-lite"/>
    </source>
</evidence>
<reference evidence="2" key="2">
    <citation type="submission" date="2021-04" db="EMBL/GenBank/DDBJ databases">
        <authorList>
            <person name="Podell S."/>
        </authorList>
    </citation>
    <scope>NUCLEOTIDE SEQUENCE</scope>
    <source>
        <strain evidence="2">Hildebrandi</strain>
    </source>
</reference>
<protein>
    <submittedName>
        <fullName evidence="2">DUF3128 domain containing protein</fullName>
    </submittedName>
</protein>
<organism evidence="2 3">
    <name type="scientific">Nitzschia inconspicua</name>
    <dbReference type="NCBI Taxonomy" id="303405"/>
    <lineage>
        <taxon>Eukaryota</taxon>
        <taxon>Sar</taxon>
        <taxon>Stramenopiles</taxon>
        <taxon>Ochrophyta</taxon>
        <taxon>Bacillariophyta</taxon>
        <taxon>Bacillariophyceae</taxon>
        <taxon>Bacillariophycidae</taxon>
        <taxon>Bacillariales</taxon>
        <taxon>Bacillariaceae</taxon>
        <taxon>Nitzschia</taxon>
    </lineage>
</organism>
<evidence type="ECO:0000313" key="2">
    <source>
        <dbReference type="EMBL" id="KAG7349632.1"/>
    </source>
</evidence>
<feature type="compositionally biased region" description="Low complexity" evidence="1">
    <location>
        <begin position="10"/>
        <end position="27"/>
    </location>
</feature>
<proteinExistence type="predicted"/>
<dbReference type="PANTHER" id="PTHR28052">
    <property type="entry name" value="UPF0545 PROTEIN C22ORF39"/>
    <property type="match status" value="1"/>
</dbReference>
<feature type="region of interest" description="Disordered" evidence="1">
    <location>
        <begin position="1"/>
        <end position="27"/>
    </location>
</feature>
<sequence>MAQARADGRSLSSLSPSSSATINSSSEQQLIDSIQNDNNDNIGFTQESPPHIQLGLFWDEWARCIGSRYQADHLYRVGRLDSCANQWRDLKTATRARLLVMRDPQAARELLDSTYYKKRTTISPTAGAIWELKDKPGWS</sequence>
<dbReference type="Proteomes" id="UP000693970">
    <property type="component" value="Unassembled WGS sequence"/>
</dbReference>
<keyword evidence="3" id="KW-1185">Reference proteome</keyword>
<dbReference type="PANTHER" id="PTHR28052:SF1">
    <property type="entry name" value="UPF0545 PROTEIN C22ORF39"/>
    <property type="match status" value="1"/>
</dbReference>
<dbReference type="InterPro" id="IPR021475">
    <property type="entry name" value="Pants/Emi1-like"/>
</dbReference>
<gene>
    <name evidence="2" type="ORF">IV203_012229</name>
</gene>